<name>A0A8S9R044_BRACR</name>
<proteinExistence type="predicted"/>
<gene>
    <name evidence="1" type="ORF">F2Q69_00013223</name>
</gene>
<organism evidence="1 2">
    <name type="scientific">Brassica cretica</name>
    <name type="common">Mustard</name>
    <dbReference type="NCBI Taxonomy" id="69181"/>
    <lineage>
        <taxon>Eukaryota</taxon>
        <taxon>Viridiplantae</taxon>
        <taxon>Streptophyta</taxon>
        <taxon>Embryophyta</taxon>
        <taxon>Tracheophyta</taxon>
        <taxon>Spermatophyta</taxon>
        <taxon>Magnoliopsida</taxon>
        <taxon>eudicotyledons</taxon>
        <taxon>Gunneridae</taxon>
        <taxon>Pentapetalae</taxon>
        <taxon>rosids</taxon>
        <taxon>malvids</taxon>
        <taxon>Brassicales</taxon>
        <taxon>Brassicaceae</taxon>
        <taxon>Brassiceae</taxon>
        <taxon>Brassica</taxon>
    </lineage>
</organism>
<sequence length="149" mass="16540">MASIAPHRRLRLWETVAHKAPISPALLRSLLLVSPASLTLDPIPFSSSPLSRAASSSSFSLYTKMIAFFTGRSSFLDQLKTMLFLLKVTIHQTRFFGLNFCEGCSVDWPLHWFVSLLMAEFRRSPSLVLAEEVSACLDVCSEIAGRSCT</sequence>
<reference evidence="1" key="1">
    <citation type="submission" date="2019-12" db="EMBL/GenBank/DDBJ databases">
        <title>Genome sequencing and annotation of Brassica cretica.</title>
        <authorList>
            <person name="Studholme D.J."/>
            <person name="Sarris P."/>
        </authorList>
    </citation>
    <scope>NUCLEOTIDE SEQUENCE</scope>
    <source>
        <strain evidence="1">PFS-109/04</strain>
        <tissue evidence="1">Leaf</tissue>
    </source>
</reference>
<accession>A0A8S9R044</accession>
<dbReference type="Proteomes" id="UP000712600">
    <property type="component" value="Unassembled WGS sequence"/>
</dbReference>
<dbReference type="EMBL" id="QGKX02000996">
    <property type="protein sequence ID" value="KAF3554381.1"/>
    <property type="molecule type" value="Genomic_DNA"/>
</dbReference>
<dbReference type="AlphaFoldDB" id="A0A8S9R044"/>
<protein>
    <submittedName>
        <fullName evidence="1">Uncharacterized protein</fullName>
    </submittedName>
</protein>
<comment type="caution">
    <text evidence="1">The sequence shown here is derived from an EMBL/GenBank/DDBJ whole genome shotgun (WGS) entry which is preliminary data.</text>
</comment>
<evidence type="ECO:0000313" key="1">
    <source>
        <dbReference type="EMBL" id="KAF3554381.1"/>
    </source>
</evidence>
<evidence type="ECO:0000313" key="2">
    <source>
        <dbReference type="Proteomes" id="UP000712600"/>
    </source>
</evidence>